<dbReference type="Proteomes" id="UP000790709">
    <property type="component" value="Unassembled WGS sequence"/>
</dbReference>
<keyword evidence="2" id="KW-1185">Reference proteome</keyword>
<comment type="caution">
    <text evidence="1">The sequence shown here is derived from an EMBL/GenBank/DDBJ whole genome shotgun (WGS) entry which is preliminary data.</text>
</comment>
<name>A0ACB8BUZ9_9AGAM</name>
<proteinExistence type="predicted"/>
<gene>
    <name evidence="1" type="ORF">BV22DRAFT_1102505</name>
</gene>
<sequence>MPELPEVERAAALVKLVGKGKSIRHVDTAEDTIVYSGVSHEEFAREITGRTVKDAARYGKCFFIELAGVGRMPVLHFGMTGMVEVRGQPRPQYRKKTEESSETWPPRFMKFVLHLHDEESDTVTELAFSDARRLGRIRLVTSPLTESPIADLGFDPILCMPPLGDFKKSVLKRSCPIKALLLDQSFSAGVGNYLADEILCQARIHPEQRCNTLDGEQVAALHHQVADVCRIAVEANADDDKYPEHWLFQHRWVKSTLSARLLHPTGEPATIKWITVGGRTSAYVVQLQHLPSKQAPVSHTSQDDEESDLTPLSSSDDLPVKRGRKRKVDTPQLREIQKAHGTLP</sequence>
<evidence type="ECO:0000313" key="2">
    <source>
        <dbReference type="Proteomes" id="UP000790709"/>
    </source>
</evidence>
<protein>
    <submittedName>
        <fullName evidence="1">AtMMH-1</fullName>
    </submittedName>
</protein>
<dbReference type="EMBL" id="MU266342">
    <property type="protein sequence ID" value="KAH7929366.1"/>
    <property type="molecule type" value="Genomic_DNA"/>
</dbReference>
<reference evidence="1" key="1">
    <citation type="journal article" date="2021" name="New Phytol.">
        <title>Evolutionary innovations through gain and loss of genes in the ectomycorrhizal Boletales.</title>
        <authorList>
            <person name="Wu G."/>
            <person name="Miyauchi S."/>
            <person name="Morin E."/>
            <person name="Kuo A."/>
            <person name="Drula E."/>
            <person name="Varga T."/>
            <person name="Kohler A."/>
            <person name="Feng B."/>
            <person name="Cao Y."/>
            <person name="Lipzen A."/>
            <person name="Daum C."/>
            <person name="Hundley H."/>
            <person name="Pangilinan J."/>
            <person name="Johnson J."/>
            <person name="Barry K."/>
            <person name="LaButti K."/>
            <person name="Ng V."/>
            <person name="Ahrendt S."/>
            <person name="Min B."/>
            <person name="Choi I.G."/>
            <person name="Park H."/>
            <person name="Plett J.M."/>
            <person name="Magnuson J."/>
            <person name="Spatafora J.W."/>
            <person name="Nagy L.G."/>
            <person name="Henrissat B."/>
            <person name="Grigoriev I.V."/>
            <person name="Yang Z.L."/>
            <person name="Xu J."/>
            <person name="Martin F.M."/>
        </authorList>
    </citation>
    <scope>NUCLEOTIDE SEQUENCE</scope>
    <source>
        <strain evidence="1">KUC20120723A-06</strain>
    </source>
</reference>
<accession>A0ACB8BUZ9</accession>
<evidence type="ECO:0000313" key="1">
    <source>
        <dbReference type="EMBL" id="KAH7929366.1"/>
    </source>
</evidence>
<organism evidence="1 2">
    <name type="scientific">Leucogyrophana mollusca</name>
    <dbReference type="NCBI Taxonomy" id="85980"/>
    <lineage>
        <taxon>Eukaryota</taxon>
        <taxon>Fungi</taxon>
        <taxon>Dikarya</taxon>
        <taxon>Basidiomycota</taxon>
        <taxon>Agaricomycotina</taxon>
        <taxon>Agaricomycetes</taxon>
        <taxon>Agaricomycetidae</taxon>
        <taxon>Boletales</taxon>
        <taxon>Boletales incertae sedis</taxon>
        <taxon>Leucogyrophana</taxon>
    </lineage>
</organism>